<evidence type="ECO:0000256" key="9">
    <source>
        <dbReference type="ARBA" id="ARBA00023136"/>
    </source>
</evidence>
<dbReference type="GO" id="GO:0008233">
    <property type="term" value="F:peptidase activity"/>
    <property type="evidence" value="ECO:0007669"/>
    <property type="project" value="UniProtKB-KW"/>
</dbReference>
<evidence type="ECO:0000256" key="3">
    <source>
        <dbReference type="ARBA" id="ARBA00018997"/>
    </source>
</evidence>
<feature type="transmembrane region" description="Helical" evidence="11">
    <location>
        <begin position="106"/>
        <end position="127"/>
    </location>
</feature>
<comment type="subcellular location">
    <subcellularLocation>
        <location evidence="1">Cell membrane</location>
        <topology evidence="1">Multi-pass membrane protein</topology>
    </subcellularLocation>
</comment>
<dbReference type="AlphaFoldDB" id="A0A418WAF5"/>
<evidence type="ECO:0000313" key="12">
    <source>
        <dbReference type="EMBL" id="RJF86936.1"/>
    </source>
</evidence>
<keyword evidence="7" id="KW-0378">Hydrolase</keyword>
<evidence type="ECO:0000256" key="6">
    <source>
        <dbReference type="ARBA" id="ARBA00022692"/>
    </source>
</evidence>
<keyword evidence="9 11" id="KW-0472">Membrane</keyword>
<evidence type="ECO:0000256" key="7">
    <source>
        <dbReference type="ARBA" id="ARBA00022801"/>
    </source>
</evidence>
<dbReference type="InterPro" id="IPR026898">
    <property type="entry name" value="PrsW"/>
</dbReference>
<keyword evidence="6 11" id="KW-0812">Transmembrane</keyword>
<sequence length="263" mass="28189">MGPVLMIAAAVVPSLLILRYFVKSDRFPEPTRAILGTFFLGVLIVIPVLVVALPLGAALEPRIGQPLALAGVQAFLLAAIPEEAFKLAVLLLYCRRHKAFDEPMDGLVYGVTASLGFATLENLLYVVGGGEGWIGIAVLRAFTAVPGHAVLGAIMGFYVARARFEPERAGAMLWAAFLVPMALHGLYDFGLLGAALTEEAGWIGLGLIVLIVEVVWALRLQRRLRREQQVLLSAQAAATLAQSPTPPVELEPAPRSTSPYKID</sequence>
<feature type="region of interest" description="Disordered" evidence="10">
    <location>
        <begin position="241"/>
        <end position="263"/>
    </location>
</feature>
<feature type="transmembrane region" description="Helical" evidence="11">
    <location>
        <begin position="34"/>
        <end position="55"/>
    </location>
</feature>
<feature type="transmembrane region" description="Helical" evidence="11">
    <location>
        <begin position="67"/>
        <end position="94"/>
    </location>
</feature>
<dbReference type="EMBL" id="QYUK01000011">
    <property type="protein sequence ID" value="RJF86936.1"/>
    <property type="molecule type" value="Genomic_DNA"/>
</dbReference>
<feature type="transmembrane region" description="Helical" evidence="11">
    <location>
        <begin position="200"/>
        <end position="218"/>
    </location>
</feature>
<dbReference type="Pfam" id="PF13367">
    <property type="entry name" value="PrsW-protease"/>
    <property type="match status" value="1"/>
</dbReference>
<reference evidence="12 13" key="1">
    <citation type="submission" date="2018-09" db="EMBL/GenBank/DDBJ databases">
        <authorList>
            <person name="Zhu H."/>
        </authorList>
    </citation>
    <scope>NUCLEOTIDE SEQUENCE [LARGE SCALE GENOMIC DNA]</scope>
    <source>
        <strain evidence="12 13">K1W22B-8</strain>
    </source>
</reference>
<evidence type="ECO:0000256" key="4">
    <source>
        <dbReference type="ARBA" id="ARBA00022475"/>
    </source>
</evidence>
<dbReference type="OrthoDB" id="5504276at2"/>
<keyword evidence="13" id="KW-1185">Reference proteome</keyword>
<keyword evidence="8 11" id="KW-1133">Transmembrane helix</keyword>
<name>A0A418WAF5_9PROT</name>
<evidence type="ECO:0000256" key="5">
    <source>
        <dbReference type="ARBA" id="ARBA00022670"/>
    </source>
</evidence>
<dbReference type="Proteomes" id="UP000284605">
    <property type="component" value="Unassembled WGS sequence"/>
</dbReference>
<dbReference type="InterPro" id="IPR023596">
    <property type="entry name" value="Peptidase_PrsW_arch/bac"/>
</dbReference>
<protein>
    <recommendedName>
        <fullName evidence="3">Protease PrsW</fullName>
    </recommendedName>
</protein>
<feature type="transmembrane region" description="Helical" evidence="11">
    <location>
        <begin position="171"/>
        <end position="194"/>
    </location>
</feature>
<gene>
    <name evidence="12" type="ORF">D3874_07825</name>
</gene>
<proteinExistence type="inferred from homology"/>
<comment type="caution">
    <text evidence="12">The sequence shown here is derived from an EMBL/GenBank/DDBJ whole genome shotgun (WGS) entry which is preliminary data.</text>
</comment>
<accession>A0A418WAF5</accession>
<evidence type="ECO:0000256" key="2">
    <source>
        <dbReference type="ARBA" id="ARBA00009165"/>
    </source>
</evidence>
<keyword evidence="5 12" id="KW-0645">Protease</keyword>
<dbReference type="PANTHER" id="PTHR36844:SF1">
    <property type="entry name" value="PROTEASE PRSW"/>
    <property type="match status" value="1"/>
</dbReference>
<dbReference type="GO" id="GO:0006508">
    <property type="term" value="P:proteolysis"/>
    <property type="evidence" value="ECO:0007669"/>
    <property type="project" value="UniProtKB-KW"/>
</dbReference>
<organism evidence="12 13">
    <name type="scientific">Oleomonas cavernae</name>
    <dbReference type="NCBI Taxonomy" id="2320859"/>
    <lineage>
        <taxon>Bacteria</taxon>
        <taxon>Pseudomonadati</taxon>
        <taxon>Pseudomonadota</taxon>
        <taxon>Alphaproteobacteria</taxon>
        <taxon>Acetobacterales</taxon>
        <taxon>Acetobacteraceae</taxon>
        <taxon>Oleomonas</taxon>
    </lineage>
</organism>
<comment type="similarity">
    <text evidence="2">Belongs to the protease PrsW family.</text>
</comment>
<evidence type="ECO:0000313" key="13">
    <source>
        <dbReference type="Proteomes" id="UP000284605"/>
    </source>
</evidence>
<dbReference type="PANTHER" id="PTHR36844">
    <property type="entry name" value="PROTEASE PRSW"/>
    <property type="match status" value="1"/>
</dbReference>
<feature type="transmembrane region" description="Helical" evidence="11">
    <location>
        <begin position="133"/>
        <end position="159"/>
    </location>
</feature>
<evidence type="ECO:0000256" key="1">
    <source>
        <dbReference type="ARBA" id="ARBA00004651"/>
    </source>
</evidence>
<keyword evidence="4" id="KW-1003">Cell membrane</keyword>
<evidence type="ECO:0000256" key="10">
    <source>
        <dbReference type="SAM" id="MobiDB-lite"/>
    </source>
</evidence>
<evidence type="ECO:0000256" key="11">
    <source>
        <dbReference type="SAM" id="Phobius"/>
    </source>
</evidence>
<evidence type="ECO:0000256" key="8">
    <source>
        <dbReference type="ARBA" id="ARBA00022989"/>
    </source>
</evidence>
<feature type="transmembrane region" description="Helical" evidence="11">
    <location>
        <begin position="6"/>
        <end position="22"/>
    </location>
</feature>
<dbReference type="GO" id="GO:0005886">
    <property type="term" value="C:plasma membrane"/>
    <property type="evidence" value="ECO:0007669"/>
    <property type="project" value="UniProtKB-SubCell"/>
</dbReference>
<dbReference type="PIRSF" id="PIRSF016933">
    <property type="entry name" value="PrsW"/>
    <property type="match status" value="1"/>
</dbReference>
<dbReference type="RefSeq" id="WP_119777580.1">
    <property type="nucleotide sequence ID" value="NZ_QYUK01000011.1"/>
</dbReference>